<name>A0A127P8U1_9BURK</name>
<protein>
    <submittedName>
        <fullName evidence="2">Uncharacterized protein</fullName>
    </submittedName>
</protein>
<dbReference type="EMBL" id="CP013232">
    <property type="protein sequence ID" value="AMO94239.1"/>
    <property type="molecule type" value="Genomic_DNA"/>
</dbReference>
<organism evidence="2">
    <name type="scientific">Collimonas fungivorans</name>
    <dbReference type="NCBI Taxonomy" id="158899"/>
    <lineage>
        <taxon>Bacteria</taxon>
        <taxon>Pseudomonadati</taxon>
        <taxon>Pseudomonadota</taxon>
        <taxon>Betaproteobacteria</taxon>
        <taxon>Burkholderiales</taxon>
        <taxon>Oxalobacteraceae</taxon>
        <taxon>Collimonas</taxon>
    </lineage>
</organism>
<evidence type="ECO:0000256" key="1">
    <source>
        <dbReference type="SAM" id="MobiDB-lite"/>
    </source>
</evidence>
<sequence>MLAETASQPASQPASHNMPPKQNVKSINAQKTQLFSASR</sequence>
<dbReference type="PATRIC" id="fig|158899.10.peg.1544"/>
<evidence type="ECO:0000313" key="3">
    <source>
        <dbReference type="Proteomes" id="UP000072421"/>
    </source>
</evidence>
<proteinExistence type="predicted"/>
<dbReference type="Proteomes" id="UP000072421">
    <property type="component" value="Chromosome"/>
</dbReference>
<reference evidence="2 3" key="1">
    <citation type="submission" date="2015-11" db="EMBL/GenBank/DDBJ databases">
        <title>Exploring the genomic traits of fungus-feeding bacterial genus Collimonas.</title>
        <authorList>
            <person name="Song C."/>
            <person name="Schmidt R."/>
            <person name="de Jager V."/>
            <person name="Krzyzanowska D."/>
            <person name="Jongedijk E."/>
            <person name="Cankar K."/>
            <person name="Beekwilder J."/>
            <person name="van Veen A."/>
            <person name="de Boer W."/>
            <person name="van Veen J.A."/>
            <person name="Garbeva P."/>
        </authorList>
    </citation>
    <scope>NUCLEOTIDE SEQUENCE [LARGE SCALE GENOMIC DNA]</scope>
    <source>
        <strain evidence="2 3">Ter6</strain>
    </source>
</reference>
<evidence type="ECO:0000313" key="2">
    <source>
        <dbReference type="EMBL" id="AMO94239.1"/>
    </source>
</evidence>
<feature type="region of interest" description="Disordered" evidence="1">
    <location>
        <begin position="1"/>
        <end position="39"/>
    </location>
</feature>
<accession>A0A127P8U1</accession>
<feature type="compositionally biased region" description="Polar residues" evidence="1">
    <location>
        <begin position="23"/>
        <end position="39"/>
    </location>
</feature>
<dbReference type="AlphaFoldDB" id="A0A127P8U1"/>
<feature type="compositionally biased region" description="Polar residues" evidence="1">
    <location>
        <begin position="1"/>
        <end position="15"/>
    </location>
</feature>
<gene>
    <name evidence="2" type="ORF">CFter6_1535</name>
</gene>